<dbReference type="InterPro" id="IPR051687">
    <property type="entry name" value="Peroxisomal_Beta-Oxidation"/>
</dbReference>
<dbReference type="PRINTS" id="PR00080">
    <property type="entry name" value="SDRFAMILY"/>
</dbReference>
<dbReference type="Pfam" id="PF00106">
    <property type="entry name" value="adh_short"/>
    <property type="match status" value="1"/>
</dbReference>
<protein>
    <recommendedName>
        <fullName evidence="6">Short-chain dehydrogenase</fullName>
    </recommendedName>
</protein>
<dbReference type="PRINTS" id="PR00081">
    <property type="entry name" value="GDHRDH"/>
</dbReference>
<comment type="similarity">
    <text evidence="1 3">Belongs to the short-chain dehydrogenases/reductases (SDR) family.</text>
</comment>
<dbReference type="EMBL" id="CP022684">
    <property type="protein sequence ID" value="AUM14484.1"/>
    <property type="molecule type" value="Genomic_DNA"/>
</dbReference>
<evidence type="ECO:0000256" key="2">
    <source>
        <dbReference type="ARBA" id="ARBA00023002"/>
    </source>
</evidence>
<dbReference type="InterPro" id="IPR036291">
    <property type="entry name" value="NAD(P)-bd_dom_sf"/>
</dbReference>
<dbReference type="InterPro" id="IPR002347">
    <property type="entry name" value="SDR_fam"/>
</dbReference>
<dbReference type="RefSeq" id="WP_101895858.1">
    <property type="nucleotide sequence ID" value="NZ_CP022684.1"/>
</dbReference>
<evidence type="ECO:0000313" key="4">
    <source>
        <dbReference type="EMBL" id="AUM14484.1"/>
    </source>
</evidence>
<accession>A0A2K9LUG9</accession>
<evidence type="ECO:0000256" key="3">
    <source>
        <dbReference type="RuleBase" id="RU000363"/>
    </source>
</evidence>
<dbReference type="AlphaFoldDB" id="A0A2K9LUG9"/>
<sequence length="466" mass="50253">MAFDFKGKVAIVTGAGGGLGYAYAQYLAELGANVIVNDLGGGTFGYDGKPSSKVADAAATKINNLGKGKAMADGHDISEFKNAQRMVDAAIQKWGRIDIIINNAGIASTSVFPEVDREEVDLHLGVHVMGAINTMRAAWPHMVKQKFGRIINTASDSVLGFSPQITYPSMKSALIGLSRNAGLLGADHNINVNVIMPAAFTRLSALLPQGDFRDHLEQDFQPEKLAPVVAYLCHEKSDVSREIFSIGGGKFSRIVLASSDAVSVDMSIESVETQMQNLMVDDTSKLKIFKSTFDDLKNLGFSDDECQMFYDMTATQAELGPIEAVPIDTVDNVWDITIKSPVGDQFSRLVLKSSGGVIKGHVLNEEHGNQIVLDGKIENGDALVWKCKLTKPVPMTLTYTGQVDKDQKLQGKVVGTLMGKTVMDCAFMGSPVFGEKSDLAKQQSAQQAELDAQKKPGLLKRLFAKA</sequence>
<proteinExistence type="inferred from homology"/>
<evidence type="ECO:0000256" key="1">
    <source>
        <dbReference type="ARBA" id="ARBA00006484"/>
    </source>
</evidence>
<dbReference type="OrthoDB" id="9804774at2"/>
<evidence type="ECO:0008006" key="6">
    <source>
        <dbReference type="Google" id="ProtNLM"/>
    </source>
</evidence>
<dbReference type="GO" id="GO:0016491">
    <property type="term" value="F:oxidoreductase activity"/>
    <property type="evidence" value="ECO:0007669"/>
    <property type="project" value="UniProtKB-KW"/>
</dbReference>
<dbReference type="PANTHER" id="PTHR45024">
    <property type="entry name" value="DEHYDROGENASES, SHORT CHAIN"/>
    <property type="match status" value="1"/>
</dbReference>
<organism evidence="4 5">
    <name type="scientific">Ketobacter alkanivorans</name>
    <dbReference type="NCBI Taxonomy" id="1917421"/>
    <lineage>
        <taxon>Bacteria</taxon>
        <taxon>Pseudomonadati</taxon>
        <taxon>Pseudomonadota</taxon>
        <taxon>Gammaproteobacteria</taxon>
        <taxon>Pseudomonadales</taxon>
        <taxon>Ketobacteraceae</taxon>
        <taxon>Ketobacter</taxon>
    </lineage>
</organism>
<keyword evidence="5" id="KW-1185">Reference proteome</keyword>
<dbReference type="PANTHER" id="PTHR45024:SF2">
    <property type="entry name" value="SCP2 DOMAIN-CONTAINING PROTEIN"/>
    <property type="match status" value="1"/>
</dbReference>
<dbReference type="Gene3D" id="3.40.50.720">
    <property type="entry name" value="NAD(P)-binding Rossmann-like Domain"/>
    <property type="match status" value="2"/>
</dbReference>
<name>A0A2K9LUG9_9GAMM</name>
<dbReference type="Proteomes" id="UP000235116">
    <property type="component" value="Chromosome"/>
</dbReference>
<evidence type="ECO:0000313" key="5">
    <source>
        <dbReference type="Proteomes" id="UP000235116"/>
    </source>
</evidence>
<reference evidence="5" key="1">
    <citation type="submission" date="2017-08" db="EMBL/GenBank/DDBJ databases">
        <title>Direct submision.</title>
        <authorList>
            <person name="Kim S.-J."/>
            <person name="Rhee S.-K."/>
        </authorList>
    </citation>
    <scope>NUCLEOTIDE SEQUENCE [LARGE SCALE GENOMIC DNA]</scope>
    <source>
        <strain evidence="5">GI5</strain>
    </source>
</reference>
<keyword evidence="2" id="KW-0560">Oxidoreductase</keyword>
<dbReference type="SUPFAM" id="SSF51735">
    <property type="entry name" value="NAD(P)-binding Rossmann-fold domains"/>
    <property type="match status" value="1"/>
</dbReference>
<dbReference type="KEGG" id="kak:Kalk_19530"/>
<gene>
    <name evidence="4" type="ORF">Kalk_19530</name>
</gene>